<name>A0A1M6EHI8_9FLAO</name>
<gene>
    <name evidence="1" type="ORF">SAMN04488096_10587</name>
</gene>
<accession>A0A1M6EHI8</accession>
<dbReference type="RefSeq" id="WP_073150311.1">
    <property type="nucleotide sequence ID" value="NZ_FQYY01000005.1"/>
</dbReference>
<dbReference type="EMBL" id="FQYY01000005">
    <property type="protein sequence ID" value="SHI84901.1"/>
    <property type="molecule type" value="Genomic_DNA"/>
</dbReference>
<dbReference type="AlphaFoldDB" id="A0A1M6EHI8"/>
<evidence type="ECO:0000313" key="2">
    <source>
        <dbReference type="Proteomes" id="UP000184225"/>
    </source>
</evidence>
<proteinExistence type="predicted"/>
<organism evidence="1 2">
    <name type="scientific">Mesonia phycicola</name>
    <dbReference type="NCBI Taxonomy" id="579105"/>
    <lineage>
        <taxon>Bacteria</taxon>
        <taxon>Pseudomonadati</taxon>
        <taxon>Bacteroidota</taxon>
        <taxon>Flavobacteriia</taxon>
        <taxon>Flavobacteriales</taxon>
        <taxon>Flavobacteriaceae</taxon>
        <taxon>Mesonia</taxon>
    </lineage>
</organism>
<protein>
    <submittedName>
        <fullName evidence="1">Uncharacterized protein</fullName>
    </submittedName>
</protein>
<dbReference type="STRING" id="579105.SAMN04488096_10587"/>
<evidence type="ECO:0000313" key="1">
    <source>
        <dbReference type="EMBL" id="SHI84901.1"/>
    </source>
</evidence>
<dbReference type="Proteomes" id="UP000184225">
    <property type="component" value="Unassembled WGS sequence"/>
</dbReference>
<sequence length="293" mass="34353">MTRYLIILFLIVGSNNEIFSQSQEKKFFDSFTNEIKEYQLFLYYPDSTDVIYNSNSNKLIIDKDQKKNLDSVFIHYDGFYSQKLELSALEKDSIILDKSLHLEEVLISKKIHRDILGFKTKKRKMNSAASTVAQEHLVTIKLKEKDINSKIESINLFLLNSFRDLYGKKHSSKNKNIEFLLFQSNSENPNDPLVSLLPYKFIINTENANKGWLKINLKNENIKLLHLEYLFIGFRNLDASLEYGIVRYSKLDKPPQGYYRRALRGISDKKWTSPNYINDKYKSVPSIYIETVK</sequence>
<keyword evidence="2" id="KW-1185">Reference proteome</keyword>
<reference evidence="1 2" key="1">
    <citation type="submission" date="2016-11" db="EMBL/GenBank/DDBJ databases">
        <authorList>
            <person name="Jaros S."/>
            <person name="Januszkiewicz K."/>
            <person name="Wedrychowicz H."/>
        </authorList>
    </citation>
    <scope>NUCLEOTIDE SEQUENCE [LARGE SCALE GENOMIC DNA]</scope>
    <source>
        <strain evidence="1 2">DSM 21425</strain>
    </source>
</reference>